<protein>
    <submittedName>
        <fullName evidence="1">Alkaline phosphatase family protein</fullName>
    </submittedName>
</protein>
<accession>A0A9D1MTL1</accession>
<evidence type="ECO:0000313" key="2">
    <source>
        <dbReference type="Proteomes" id="UP000824125"/>
    </source>
</evidence>
<dbReference type="InterPro" id="IPR017850">
    <property type="entry name" value="Alkaline_phosphatase_core_sf"/>
</dbReference>
<sequence length="201" mass="22237">MAMLTGGWADYNGIDDNGQTKDPDVKTFLTKIAETGRAVSFTTSWREHTATSYQPDIVSAIETGLPAEYTHQIDDAATYYQVLSYVAKPQGAEKTAQEDPDAIFFTFEHTDHAGHDTGFGNQNEAYVEACQTADSWGYEIIKTIEARSTYAQEDWLIIISTDHGGTGTSHGGQTPFERMTWLACNKTVELSEENKTFALTK</sequence>
<dbReference type="EMBL" id="DVNM01000006">
    <property type="protein sequence ID" value="HIU68596.1"/>
    <property type="molecule type" value="Genomic_DNA"/>
</dbReference>
<dbReference type="InterPro" id="IPR002591">
    <property type="entry name" value="Phosphodiest/P_Trfase"/>
</dbReference>
<reference evidence="1" key="1">
    <citation type="submission" date="2020-10" db="EMBL/GenBank/DDBJ databases">
        <authorList>
            <person name="Gilroy R."/>
        </authorList>
    </citation>
    <scope>NUCLEOTIDE SEQUENCE</scope>
    <source>
        <strain evidence="1">CHK176-6737</strain>
    </source>
</reference>
<dbReference type="Gene3D" id="3.40.720.10">
    <property type="entry name" value="Alkaline Phosphatase, subunit A"/>
    <property type="match status" value="1"/>
</dbReference>
<proteinExistence type="predicted"/>
<reference evidence="1" key="2">
    <citation type="journal article" date="2021" name="PeerJ">
        <title>Extensive microbial diversity within the chicken gut microbiome revealed by metagenomics and culture.</title>
        <authorList>
            <person name="Gilroy R."/>
            <person name="Ravi A."/>
            <person name="Getino M."/>
            <person name="Pursley I."/>
            <person name="Horton D.L."/>
            <person name="Alikhan N.F."/>
            <person name="Baker D."/>
            <person name="Gharbi K."/>
            <person name="Hall N."/>
            <person name="Watson M."/>
            <person name="Adriaenssens E.M."/>
            <person name="Foster-Nyarko E."/>
            <person name="Jarju S."/>
            <person name="Secka A."/>
            <person name="Antonio M."/>
            <person name="Oren A."/>
            <person name="Chaudhuri R.R."/>
            <person name="La Ragione R."/>
            <person name="Hildebrand F."/>
            <person name="Pallen M.J."/>
        </authorList>
    </citation>
    <scope>NUCLEOTIDE SEQUENCE</scope>
    <source>
        <strain evidence="1">CHK176-6737</strain>
    </source>
</reference>
<comment type="caution">
    <text evidence="1">The sequence shown here is derived from an EMBL/GenBank/DDBJ whole genome shotgun (WGS) entry which is preliminary data.</text>
</comment>
<dbReference type="AlphaFoldDB" id="A0A9D1MTL1"/>
<gene>
    <name evidence="1" type="ORF">IAD23_01390</name>
</gene>
<dbReference type="Proteomes" id="UP000824125">
    <property type="component" value="Unassembled WGS sequence"/>
</dbReference>
<organism evidence="1 2">
    <name type="scientific">Candidatus Scybalenecus merdavium</name>
    <dbReference type="NCBI Taxonomy" id="2840939"/>
    <lineage>
        <taxon>Bacteria</taxon>
        <taxon>Bacillati</taxon>
        <taxon>Bacillota</taxon>
        <taxon>Clostridia</taxon>
        <taxon>Eubacteriales</taxon>
        <taxon>Oscillospiraceae</taxon>
        <taxon>Oscillospiraceae incertae sedis</taxon>
        <taxon>Candidatus Scybalenecus</taxon>
    </lineage>
</organism>
<dbReference type="Pfam" id="PF01663">
    <property type="entry name" value="Phosphodiest"/>
    <property type="match status" value="1"/>
</dbReference>
<name>A0A9D1MTL1_9FIRM</name>
<dbReference type="SUPFAM" id="SSF53649">
    <property type="entry name" value="Alkaline phosphatase-like"/>
    <property type="match status" value="1"/>
</dbReference>
<evidence type="ECO:0000313" key="1">
    <source>
        <dbReference type="EMBL" id="HIU68596.1"/>
    </source>
</evidence>